<gene>
    <name evidence="1" type="ORF">ABFY20_04635</name>
</gene>
<reference evidence="1" key="1">
    <citation type="submission" date="2024-05" db="EMBL/GenBank/DDBJ databases">
        <title>Herbiconiux sp. A18JL235.</title>
        <authorList>
            <person name="Zhang G."/>
        </authorList>
    </citation>
    <scope>NUCLEOTIDE SEQUENCE</scope>
    <source>
        <strain evidence="1">A18JL235</strain>
    </source>
</reference>
<proteinExistence type="predicted"/>
<accession>A0AB39BJ04</accession>
<dbReference type="Gene3D" id="3.40.50.2000">
    <property type="entry name" value="Glycogen Phosphorylase B"/>
    <property type="match status" value="2"/>
</dbReference>
<sequence length="346" mass="38814">MLRLSPFEETEKARRLKVLFSVPSPTPATNPYIPLLVAALGAEGVSVRFFSWKSAFVGRVDIFHVHWPELLVRRPSRLKSAAAAMLGILLLGKFRMTGTRVVWTVHNMSPHESGGRLERFFLRRFLASVSSRVYINRSSENVDLPATTILHGTYSPWYKPLRSWSGERDRDFLFFGLVRPYKGLESLLAAYSELGGSSDLTVVGKPNSLEYAAEIGDRASGLRSVTLTLAHVPDDQLTDLVSRSKVVVLPYTRMYNSGALLLALSLGAHVLAPRTPSNISLQAEFGERWITLFNDELAVSDLETALSMSRRNNSQDSPDMSQREWPLVGRQHRELYDRVVAQKQRA</sequence>
<organism evidence="1">
    <name type="scientific">Herbiconiux sp. A18JL235</name>
    <dbReference type="NCBI Taxonomy" id="3152363"/>
    <lineage>
        <taxon>Bacteria</taxon>
        <taxon>Bacillati</taxon>
        <taxon>Actinomycetota</taxon>
        <taxon>Actinomycetes</taxon>
        <taxon>Micrococcales</taxon>
        <taxon>Microbacteriaceae</taxon>
        <taxon>Herbiconiux</taxon>
    </lineage>
</organism>
<protein>
    <recommendedName>
        <fullName evidence="2">Glycosyltransferase</fullName>
    </recommendedName>
</protein>
<dbReference type="AlphaFoldDB" id="A0AB39BJ04"/>
<dbReference type="EMBL" id="CP162511">
    <property type="protein sequence ID" value="XDI06390.1"/>
    <property type="molecule type" value="Genomic_DNA"/>
</dbReference>
<dbReference type="RefSeq" id="WP_368498772.1">
    <property type="nucleotide sequence ID" value="NZ_CP162511.1"/>
</dbReference>
<evidence type="ECO:0008006" key="2">
    <source>
        <dbReference type="Google" id="ProtNLM"/>
    </source>
</evidence>
<name>A0AB39BJ04_9MICO</name>
<evidence type="ECO:0000313" key="1">
    <source>
        <dbReference type="EMBL" id="XDI06390.1"/>
    </source>
</evidence>
<dbReference type="SUPFAM" id="SSF53756">
    <property type="entry name" value="UDP-Glycosyltransferase/glycogen phosphorylase"/>
    <property type="match status" value="1"/>
</dbReference>